<gene>
    <name evidence="1" type="ORF">DHETER_LOCUS4852</name>
</gene>
<dbReference type="Proteomes" id="UP000789702">
    <property type="component" value="Unassembled WGS sequence"/>
</dbReference>
<organism evidence="1 2">
    <name type="scientific">Dentiscutata heterogama</name>
    <dbReference type="NCBI Taxonomy" id="1316150"/>
    <lineage>
        <taxon>Eukaryota</taxon>
        <taxon>Fungi</taxon>
        <taxon>Fungi incertae sedis</taxon>
        <taxon>Mucoromycota</taxon>
        <taxon>Glomeromycotina</taxon>
        <taxon>Glomeromycetes</taxon>
        <taxon>Diversisporales</taxon>
        <taxon>Gigasporaceae</taxon>
        <taxon>Dentiscutata</taxon>
    </lineage>
</organism>
<evidence type="ECO:0000313" key="1">
    <source>
        <dbReference type="EMBL" id="CAG8542132.1"/>
    </source>
</evidence>
<accession>A0ACA9LP25</accession>
<protein>
    <submittedName>
        <fullName evidence="1">735_t:CDS:1</fullName>
    </submittedName>
</protein>
<sequence>MTTVIDVSGPRGADGLNGRHATIYSGGLKDGNHGSDATKPTRGADAGDIELEITENDSINGASIEFSGKYRTPGYVVYDYQKTFSCKNVNVYILRGNGAEGDPGLDATRWRNGENGGMGGDGGNAGAGTSGADGGRGGSITLHMNDTDSGLLMLFVTAWTPSISYSLDVNGGMGGNAGRHGIPGSGGPGGRGGRSYSWSESHYNSRGDRITHYYTNPGGSSGPFGNDGLRPRFTLYKGTPGNNGILRFLIKDSVTNYVTEYSKIYDIRLQGVITHSATGAYEPDAKIIIDSITVYNKSKTPTPRRDIRVNINDAKWIHNQKLKEHILLPQRIDKLTLKEVNCNQPFSFLLGGHIVDKPGPPLRATDQLYLTATMTGIERIFPAFNINGYSINIQFPIELTRVSHMNSMVVGHVAKVIWEVKNTSKVDFGAQAKNKRLIRVRLGKISGEVSPSALKFGLKSDQKG</sequence>
<keyword evidence="2" id="KW-1185">Reference proteome</keyword>
<feature type="non-terminal residue" evidence="1">
    <location>
        <position position="464"/>
    </location>
</feature>
<proteinExistence type="predicted"/>
<reference evidence="1" key="1">
    <citation type="submission" date="2021-06" db="EMBL/GenBank/DDBJ databases">
        <authorList>
            <person name="Kallberg Y."/>
            <person name="Tangrot J."/>
            <person name="Rosling A."/>
        </authorList>
    </citation>
    <scope>NUCLEOTIDE SEQUENCE</scope>
    <source>
        <strain evidence="1">IL203A</strain>
    </source>
</reference>
<dbReference type="EMBL" id="CAJVPU010005043">
    <property type="protein sequence ID" value="CAG8542132.1"/>
    <property type="molecule type" value="Genomic_DNA"/>
</dbReference>
<evidence type="ECO:0000313" key="2">
    <source>
        <dbReference type="Proteomes" id="UP000789702"/>
    </source>
</evidence>
<name>A0ACA9LP25_9GLOM</name>
<comment type="caution">
    <text evidence="1">The sequence shown here is derived from an EMBL/GenBank/DDBJ whole genome shotgun (WGS) entry which is preliminary data.</text>
</comment>